<reference evidence="1 2" key="1">
    <citation type="submission" date="2020-02" db="EMBL/GenBank/DDBJ databases">
        <title>Out from the shadows clarifying the taxonomy of the family Cryomorphaceae and related taxa by utilizing the GTDB taxonomic framework.</title>
        <authorList>
            <person name="Bowman J.P."/>
        </authorList>
    </citation>
    <scope>NUCLEOTIDE SEQUENCE [LARGE SCALE GENOMIC DNA]</scope>
    <source>
        <strain evidence="1 2">QSSC 1-22</strain>
    </source>
</reference>
<accession>A0A7K3WTI9</accession>
<evidence type="ECO:0000313" key="2">
    <source>
        <dbReference type="Proteomes" id="UP000486602"/>
    </source>
</evidence>
<comment type="caution">
    <text evidence="1">The sequence shown here is derived from an EMBL/GenBank/DDBJ whole genome shotgun (WGS) entry which is preliminary data.</text>
</comment>
<dbReference type="EMBL" id="JAAGVY010000037">
    <property type="protein sequence ID" value="NEN24990.1"/>
    <property type="molecule type" value="Genomic_DNA"/>
</dbReference>
<dbReference type="SUPFAM" id="SSF158682">
    <property type="entry name" value="TerB-like"/>
    <property type="match status" value="1"/>
</dbReference>
<organism evidence="1 2">
    <name type="scientific">Cryomorpha ignava</name>
    <dbReference type="NCBI Taxonomy" id="101383"/>
    <lineage>
        <taxon>Bacteria</taxon>
        <taxon>Pseudomonadati</taxon>
        <taxon>Bacteroidota</taxon>
        <taxon>Flavobacteriia</taxon>
        <taxon>Flavobacteriales</taxon>
        <taxon>Cryomorphaceae</taxon>
        <taxon>Cryomorpha</taxon>
    </lineage>
</organism>
<dbReference type="Proteomes" id="UP000486602">
    <property type="component" value="Unassembled WGS sequence"/>
</dbReference>
<dbReference type="AlphaFoldDB" id="A0A7K3WTI9"/>
<dbReference type="InterPro" id="IPR029024">
    <property type="entry name" value="TerB-like"/>
</dbReference>
<dbReference type="RefSeq" id="WP_163286382.1">
    <property type="nucleotide sequence ID" value="NZ_JAAGVY010000037.1"/>
</dbReference>
<proteinExistence type="predicted"/>
<keyword evidence="2" id="KW-1185">Reference proteome</keyword>
<name>A0A7K3WTI9_9FLAO</name>
<evidence type="ECO:0000313" key="1">
    <source>
        <dbReference type="EMBL" id="NEN24990.1"/>
    </source>
</evidence>
<evidence type="ECO:0008006" key="3">
    <source>
        <dbReference type="Google" id="ProtNLM"/>
    </source>
</evidence>
<protein>
    <recommendedName>
        <fullName evidence="3">TerB family tellurite resistance protein</fullName>
    </recommendedName>
</protein>
<gene>
    <name evidence="1" type="ORF">G3O08_15930</name>
</gene>
<sequence length="119" mass="13835">MIELAIIDGVLHPHEAMFIQSLALRMGINTIVFQRIVERPENTPLRIPTSEKERFQQVCELIILAPIDQNRDDKELEFIKQHAIKMGIPNYKVNKLFDYLKTNTIPKYLSSLNALFDLN</sequence>